<keyword evidence="7 13" id="KW-0479">Metal-binding</keyword>
<evidence type="ECO:0000256" key="12">
    <source>
        <dbReference type="PIRSR" id="PIRSR000853-2"/>
    </source>
</evidence>
<dbReference type="InterPro" id="IPR015813">
    <property type="entry name" value="Pyrv/PenolPyrv_kinase-like_dom"/>
</dbReference>
<evidence type="ECO:0000256" key="11">
    <source>
        <dbReference type="PIRSR" id="PIRSR000853-1"/>
    </source>
</evidence>
<feature type="binding site" evidence="12">
    <location>
        <position position="747"/>
    </location>
    <ligand>
        <name>substrate</name>
    </ligand>
</feature>
<feature type="binding site" evidence="12">
    <location>
        <position position="748"/>
    </location>
    <ligand>
        <name>substrate</name>
    </ligand>
</feature>
<evidence type="ECO:0000259" key="15">
    <source>
        <dbReference type="Pfam" id="PF00391"/>
    </source>
</evidence>
<feature type="binding site" evidence="13">
    <location>
        <position position="749"/>
    </location>
    <ligand>
        <name>Mg(2+)</name>
        <dbReference type="ChEBI" id="CHEBI:18420"/>
    </ligand>
</feature>
<evidence type="ECO:0000256" key="9">
    <source>
        <dbReference type="ARBA" id="ARBA00022842"/>
    </source>
</evidence>
<sequence length="857" mass="93145">MQHDINRPKSRSDANSRPELITPTAPIAVASHGGRAKCLQRLVRMDLPVPRTVALSFDTVHGIASGQMPDMTALLEPFGPQPLLCVRPSSEDPDWGGPGAVLNVGMNDALFVDLCDRIGQDAATAIYIRFVQGYSINVARLDPDMFDGLILEGREGLHQVLSAYEEETEEAFPQDPAVQLAGVLRSMSRAWEGTTARLLRQAKGAPADAGLGLIVQEMAYGLGKGECGSGVIQLVSSSTGRPKITGRYLSQSQGRDALRKDGGSIYLARDPRGPSLEDLAPEAFAELIDYTRQMRIRLREEMQTEFTIENGQVHVLDGVRIRRTPRAAVRIAVALANDGVIPPAEAILRVEPRAVTEMLHRQVDPEARTEVITRGIAASPGAAAGKIVFSSAAAQTAASRDESCILIRRETTPEDIRGMHASVAVLTERGGITSHAAVIARGIGLPCVVGASDLRVNLKRKTVTMADGRVLKEGDEITVDGTNGSVILGSAPLHEAALDEAFQQLMAWADQFRDIGVRANADTPADAEIARRFDAQGIGLCRTEHMFFDPGRLTVMREMIFAAQADDRKAALEQLLPMQRADFVELFRIMQGKPVCIRLLDPPLHEFLPTDRDGIRSLAEALDRPLSDVTRRIEEMAEHNPMLGLRGVRLGITMPEIYDMQARAIFEAVLEASRDGAQVVPEIMIPLVSAKREVELVKTRVEAMAALVRSASGQSFDFRLGVMVETPRAALRAGEIAPHTAFLSFGTNDLTQMTYGLSRDDAGRFMKTYVQQGVYPEDPFHILDSDGVGELLQIGANRGREARKDLVLSICGEHGGNPESIAFCRQAGFDYVSCSPYRVPVARLAAAQLAVKEAIRP</sequence>
<feature type="region of interest" description="Disordered" evidence="14">
    <location>
        <begin position="1"/>
        <end position="23"/>
    </location>
</feature>
<evidence type="ECO:0000256" key="8">
    <source>
        <dbReference type="ARBA" id="ARBA00022777"/>
    </source>
</evidence>
<comment type="cofactor">
    <cofactor evidence="1 13">
        <name>Mg(2+)</name>
        <dbReference type="ChEBI" id="CHEBI:18420"/>
    </cofactor>
</comment>
<dbReference type="PROSITE" id="PS00370">
    <property type="entry name" value="PEP_ENZYMES_PHOS_SITE"/>
    <property type="match status" value="1"/>
</dbReference>
<keyword evidence="9 13" id="KW-0460">Magnesium</keyword>
<evidence type="ECO:0000259" key="16">
    <source>
        <dbReference type="Pfam" id="PF02896"/>
    </source>
</evidence>
<dbReference type="InterPro" id="IPR040442">
    <property type="entry name" value="Pyrv_kinase-like_dom_sf"/>
</dbReference>
<dbReference type="Proteomes" id="UP000231644">
    <property type="component" value="Unassembled WGS sequence"/>
</dbReference>
<feature type="binding site" evidence="12">
    <location>
        <position position="749"/>
    </location>
    <ligand>
        <name>substrate</name>
    </ligand>
</feature>
<dbReference type="InterPro" id="IPR018274">
    <property type="entry name" value="PEP_util_AS"/>
</dbReference>
<keyword evidence="17" id="KW-0670">Pyruvate</keyword>
<dbReference type="InterPro" id="IPR036637">
    <property type="entry name" value="Phosphohistidine_dom_sf"/>
</dbReference>
<dbReference type="Gene3D" id="3.30.470.20">
    <property type="entry name" value="ATP-grasp fold, B domain"/>
    <property type="match status" value="1"/>
</dbReference>
<evidence type="ECO:0000256" key="3">
    <source>
        <dbReference type="ARBA" id="ARBA00007837"/>
    </source>
</evidence>
<gene>
    <name evidence="17" type="ORF">SAMN05421762_1212</name>
</gene>
<feature type="binding site" evidence="12">
    <location>
        <position position="542"/>
    </location>
    <ligand>
        <name>substrate</name>
    </ligand>
</feature>
<feature type="binding site" evidence="12">
    <location>
        <position position="746"/>
    </location>
    <ligand>
        <name>substrate</name>
    </ligand>
</feature>
<feature type="domain" description="PEP-utilising enzyme mobile" evidence="15">
    <location>
        <begin position="402"/>
        <end position="484"/>
    </location>
</feature>
<dbReference type="Gene3D" id="3.20.20.60">
    <property type="entry name" value="Phosphoenolpyruvate-binding domains"/>
    <property type="match status" value="1"/>
</dbReference>
<dbReference type="InterPro" id="IPR010121">
    <property type="entry name" value="Pyruvate_phosphate_dikinase"/>
</dbReference>
<feature type="binding site" evidence="12">
    <location>
        <position position="725"/>
    </location>
    <ligand>
        <name>substrate</name>
    </ligand>
</feature>
<evidence type="ECO:0000256" key="5">
    <source>
        <dbReference type="ARBA" id="ARBA00020138"/>
    </source>
</evidence>
<dbReference type="PANTHER" id="PTHR22931:SF9">
    <property type="entry name" value="PYRUVATE, PHOSPHATE DIKINASE 1, CHLOROPLASTIC"/>
    <property type="match status" value="1"/>
</dbReference>
<organism evidence="17 18">
    <name type="scientific">Pseudooceanicola nitratireducens</name>
    <dbReference type="NCBI Taxonomy" id="517719"/>
    <lineage>
        <taxon>Bacteria</taxon>
        <taxon>Pseudomonadati</taxon>
        <taxon>Pseudomonadota</taxon>
        <taxon>Alphaproteobacteria</taxon>
        <taxon>Rhodobacterales</taxon>
        <taxon>Paracoccaceae</taxon>
        <taxon>Pseudooceanicola</taxon>
    </lineage>
</organism>
<keyword evidence="6" id="KW-0808">Transferase</keyword>
<dbReference type="GO" id="GO:0046872">
    <property type="term" value="F:metal ion binding"/>
    <property type="evidence" value="ECO:0007669"/>
    <property type="project" value="UniProtKB-KW"/>
</dbReference>
<evidence type="ECO:0000313" key="17">
    <source>
        <dbReference type="EMBL" id="SFC52547.1"/>
    </source>
</evidence>
<keyword evidence="8 17" id="KW-0418">Kinase</keyword>
<evidence type="ECO:0000256" key="14">
    <source>
        <dbReference type="SAM" id="MobiDB-lite"/>
    </source>
</evidence>
<dbReference type="EC" id="2.7.9.1" evidence="4"/>
<dbReference type="AlphaFoldDB" id="A0A1I1JV83"/>
<dbReference type="EMBL" id="FOLX01000001">
    <property type="protein sequence ID" value="SFC52547.1"/>
    <property type="molecule type" value="Genomic_DNA"/>
</dbReference>
<dbReference type="InterPro" id="IPR008279">
    <property type="entry name" value="PEP-util_enz_mobile_dom"/>
</dbReference>
<dbReference type="InterPro" id="IPR000121">
    <property type="entry name" value="PEP_util_C"/>
</dbReference>
<dbReference type="Gene3D" id="1.10.189.10">
    <property type="entry name" value="Pyruvate Phosphate Dikinase, domain 2"/>
    <property type="match status" value="1"/>
</dbReference>
<feature type="compositionally biased region" description="Basic and acidic residues" evidence="14">
    <location>
        <begin position="1"/>
        <end position="16"/>
    </location>
</feature>
<comment type="function">
    <text evidence="2">Catalyzes the reversible phosphorylation of pyruvate and phosphate.</text>
</comment>
<evidence type="ECO:0000256" key="13">
    <source>
        <dbReference type="PIRSR" id="PIRSR000853-3"/>
    </source>
</evidence>
<feature type="binding site" evidence="12">
    <location>
        <position position="598"/>
    </location>
    <ligand>
        <name>substrate</name>
    </ligand>
</feature>
<keyword evidence="18" id="KW-1185">Reference proteome</keyword>
<feature type="active site" description="Proton donor" evidence="11">
    <location>
        <position position="811"/>
    </location>
</feature>
<evidence type="ECO:0000256" key="6">
    <source>
        <dbReference type="ARBA" id="ARBA00022679"/>
    </source>
</evidence>
<feature type="active site" description="Tele-phosphohistidine intermediate" evidence="11">
    <location>
        <position position="435"/>
    </location>
</feature>
<dbReference type="GO" id="GO:0050242">
    <property type="term" value="F:pyruvate, phosphate dikinase activity"/>
    <property type="evidence" value="ECO:0007669"/>
    <property type="project" value="UniProtKB-EC"/>
</dbReference>
<dbReference type="Pfam" id="PF02896">
    <property type="entry name" value="PEP-utilizers_C"/>
    <property type="match status" value="1"/>
</dbReference>
<evidence type="ECO:0000313" key="18">
    <source>
        <dbReference type="Proteomes" id="UP000231644"/>
    </source>
</evidence>
<dbReference type="GO" id="GO:0016301">
    <property type="term" value="F:kinase activity"/>
    <property type="evidence" value="ECO:0007669"/>
    <property type="project" value="UniProtKB-KW"/>
</dbReference>
<protein>
    <recommendedName>
        <fullName evidence="5">Pyruvate, phosphate dikinase</fullName>
        <ecNumber evidence="4">2.7.9.1</ecNumber>
    </recommendedName>
    <alternativeName>
        <fullName evidence="10">Pyruvate, orthophosphate dikinase</fullName>
    </alternativeName>
</protein>
<reference evidence="17 18" key="1">
    <citation type="submission" date="2016-10" db="EMBL/GenBank/DDBJ databases">
        <authorList>
            <person name="de Groot N.N."/>
        </authorList>
    </citation>
    <scope>NUCLEOTIDE SEQUENCE [LARGE SCALE GENOMIC DNA]</scope>
    <source>
        <strain evidence="17 18">DSM 29619</strain>
    </source>
</reference>
<accession>A0A1I1JV83</accession>
<evidence type="ECO:0000256" key="4">
    <source>
        <dbReference type="ARBA" id="ARBA00011994"/>
    </source>
</evidence>
<evidence type="ECO:0000256" key="10">
    <source>
        <dbReference type="ARBA" id="ARBA00032883"/>
    </source>
</evidence>
<dbReference type="STRING" id="517719.SAMN05421762_1212"/>
<feature type="binding site" evidence="13">
    <location>
        <position position="725"/>
    </location>
    <ligand>
        <name>Mg(2+)</name>
        <dbReference type="ChEBI" id="CHEBI:18420"/>
    </ligand>
</feature>
<dbReference type="Pfam" id="PF00391">
    <property type="entry name" value="PEP-utilizers"/>
    <property type="match status" value="1"/>
</dbReference>
<dbReference type="PANTHER" id="PTHR22931">
    <property type="entry name" value="PHOSPHOENOLPYRUVATE DIKINASE-RELATED"/>
    <property type="match status" value="1"/>
</dbReference>
<dbReference type="Gene3D" id="3.50.30.10">
    <property type="entry name" value="Phosphohistidine domain"/>
    <property type="match status" value="1"/>
</dbReference>
<evidence type="ECO:0000256" key="7">
    <source>
        <dbReference type="ARBA" id="ARBA00022723"/>
    </source>
</evidence>
<dbReference type="SUPFAM" id="SSF56059">
    <property type="entry name" value="Glutathione synthetase ATP-binding domain-like"/>
    <property type="match status" value="1"/>
</dbReference>
<evidence type="ECO:0000256" key="1">
    <source>
        <dbReference type="ARBA" id="ARBA00001946"/>
    </source>
</evidence>
<name>A0A1I1JV83_9RHOB</name>
<comment type="similarity">
    <text evidence="3">Belongs to the PEP-utilizing enzyme family.</text>
</comment>
<dbReference type="SUPFAM" id="SSF52009">
    <property type="entry name" value="Phosphohistidine domain"/>
    <property type="match status" value="1"/>
</dbReference>
<dbReference type="SUPFAM" id="SSF51621">
    <property type="entry name" value="Phosphoenolpyruvate/pyruvate domain"/>
    <property type="match status" value="1"/>
</dbReference>
<feature type="domain" description="PEP-utilising enzyme C-terminal" evidence="16">
    <location>
        <begin position="500"/>
        <end position="850"/>
    </location>
</feature>
<evidence type="ECO:0000256" key="2">
    <source>
        <dbReference type="ARBA" id="ARBA00003144"/>
    </source>
</evidence>
<dbReference type="PIRSF" id="PIRSF000853">
    <property type="entry name" value="PPDK"/>
    <property type="match status" value="1"/>
</dbReference>
<proteinExistence type="inferred from homology"/>